<dbReference type="Proteomes" id="UP000195569">
    <property type="component" value="Unassembled WGS sequence"/>
</dbReference>
<gene>
    <name evidence="1" type="ORF">BN2476_360062</name>
</gene>
<organism evidence="1 2">
    <name type="scientific">Paraburkholderia piptadeniae</name>
    <dbReference type="NCBI Taxonomy" id="1701573"/>
    <lineage>
        <taxon>Bacteria</taxon>
        <taxon>Pseudomonadati</taxon>
        <taxon>Pseudomonadota</taxon>
        <taxon>Betaproteobacteria</taxon>
        <taxon>Burkholderiales</taxon>
        <taxon>Burkholderiaceae</taxon>
        <taxon>Paraburkholderia</taxon>
    </lineage>
</organism>
<keyword evidence="2" id="KW-1185">Reference proteome</keyword>
<comment type="caution">
    <text evidence="1">The sequence shown here is derived from an EMBL/GenBank/DDBJ whole genome shotgun (WGS) entry which is preliminary data.</text>
</comment>
<dbReference type="AlphaFoldDB" id="A0A1N7S9B3"/>
<sequence>MHRLRAVSSVALSRERIGDSARAPHLKNENATYLPHAVGELKHIQSSSSNVKQKLLDICNRVRKGRVEFDVGQEVPPSLEKSLNRAGP</sequence>
<accession>A0A1N7S9B3</accession>
<evidence type="ECO:0000313" key="2">
    <source>
        <dbReference type="Proteomes" id="UP000195569"/>
    </source>
</evidence>
<dbReference type="EMBL" id="CYGY02000036">
    <property type="protein sequence ID" value="SIT43970.1"/>
    <property type="molecule type" value="Genomic_DNA"/>
</dbReference>
<protein>
    <submittedName>
        <fullName evidence="1">Uncharacterized protein</fullName>
    </submittedName>
</protein>
<reference evidence="1" key="1">
    <citation type="submission" date="2016-12" db="EMBL/GenBank/DDBJ databases">
        <authorList>
            <person name="Moulin L."/>
        </authorList>
    </citation>
    <scope>NUCLEOTIDE SEQUENCE [LARGE SCALE GENOMIC DNA]</scope>
    <source>
        <strain evidence="1">STM 7183</strain>
    </source>
</reference>
<proteinExistence type="predicted"/>
<name>A0A1N7S9B3_9BURK</name>
<evidence type="ECO:0000313" key="1">
    <source>
        <dbReference type="EMBL" id="SIT43970.1"/>
    </source>
</evidence>